<keyword evidence="1" id="KW-0812">Transmembrane</keyword>
<feature type="transmembrane region" description="Helical" evidence="1">
    <location>
        <begin position="15"/>
        <end position="34"/>
    </location>
</feature>
<keyword evidence="1" id="KW-0472">Membrane</keyword>
<dbReference type="AlphaFoldDB" id="A0A2S0RGZ7"/>
<dbReference type="RefSeq" id="WP_108371522.1">
    <property type="nucleotide sequence ID" value="NZ_CP028811.1"/>
</dbReference>
<name>A0A2S0RGZ7_9FLAO</name>
<dbReference type="EMBL" id="CP028811">
    <property type="protein sequence ID" value="AWA30508.1"/>
    <property type="molecule type" value="Genomic_DNA"/>
</dbReference>
<gene>
    <name evidence="2" type="ORF">HYN48_10630</name>
</gene>
<protein>
    <submittedName>
        <fullName evidence="2">Uncharacterized protein</fullName>
    </submittedName>
</protein>
<evidence type="ECO:0000256" key="1">
    <source>
        <dbReference type="SAM" id="Phobius"/>
    </source>
</evidence>
<dbReference type="OrthoDB" id="1349101at2"/>
<accession>A0A2S0RGZ7</accession>
<evidence type="ECO:0000313" key="3">
    <source>
        <dbReference type="Proteomes" id="UP000244193"/>
    </source>
</evidence>
<dbReference type="KEGG" id="fmg:HYN48_10630"/>
<reference evidence="2 3" key="1">
    <citation type="submission" date="2018-04" db="EMBL/GenBank/DDBJ databases">
        <title>Genome sequencing of Flavobacterium sp. HYN0048.</title>
        <authorList>
            <person name="Yi H."/>
            <person name="Baek C."/>
        </authorList>
    </citation>
    <scope>NUCLEOTIDE SEQUENCE [LARGE SCALE GENOMIC DNA]</scope>
    <source>
        <strain evidence="2 3">HYN0048</strain>
    </source>
</reference>
<organism evidence="2 3">
    <name type="scientific">Flavobacterium magnum</name>
    <dbReference type="NCBI Taxonomy" id="2162713"/>
    <lineage>
        <taxon>Bacteria</taxon>
        <taxon>Pseudomonadati</taxon>
        <taxon>Bacteroidota</taxon>
        <taxon>Flavobacteriia</taxon>
        <taxon>Flavobacteriales</taxon>
        <taxon>Flavobacteriaceae</taxon>
        <taxon>Flavobacterium</taxon>
    </lineage>
</organism>
<keyword evidence="3" id="KW-1185">Reference proteome</keyword>
<evidence type="ECO:0000313" key="2">
    <source>
        <dbReference type="EMBL" id="AWA30508.1"/>
    </source>
</evidence>
<dbReference type="Proteomes" id="UP000244193">
    <property type="component" value="Chromosome"/>
</dbReference>
<sequence length="224" mass="24687">MENQIESLQRQVRQLRIALMALAGCLAVGLLVSFKSGNQEIIRTKGLIVEDAAGKPFIMMGSPIPQEKGRKRHDAMSGLVFVDSTGTDRLFMGKDGKLQIGGKLEDRNSAGWSYIINDNTGDERGGFGFADDEDRIGLGLDYGGKDGGEAIYLYASNDIAYLLMNSNTNDRVRQRAVLWHDTKNDLTQIKLGDKITDERLVMRVAAQKAVISHQVKGTNKNILE</sequence>
<proteinExistence type="predicted"/>
<keyword evidence="1" id="KW-1133">Transmembrane helix</keyword>